<dbReference type="CDD" id="cd00085">
    <property type="entry name" value="HNHc"/>
    <property type="match status" value="1"/>
</dbReference>
<name>A0ABN6XHP2_9MICO</name>
<organism evidence="2 3">
    <name type="scientific">Naasia aerilata</name>
    <dbReference type="NCBI Taxonomy" id="1162966"/>
    <lineage>
        <taxon>Bacteria</taxon>
        <taxon>Bacillati</taxon>
        <taxon>Actinomycetota</taxon>
        <taxon>Actinomycetes</taxon>
        <taxon>Micrococcales</taxon>
        <taxon>Microbacteriaceae</taxon>
        <taxon>Naasia</taxon>
    </lineage>
</organism>
<dbReference type="SMART" id="SM00507">
    <property type="entry name" value="HNHc"/>
    <property type="match status" value="1"/>
</dbReference>
<evidence type="ECO:0000313" key="3">
    <source>
        <dbReference type="Proteomes" id="UP001321498"/>
    </source>
</evidence>
<dbReference type="Proteomes" id="UP001321498">
    <property type="component" value="Chromosome"/>
</dbReference>
<proteinExistence type="predicted"/>
<sequence>MHVVVPVLSVMGLTDEPAHLEGYGPIGAETARGLMGAASGFYRILTDPGSGSCSYGRDRYEVPKKLRRALQVRDGTCRFPGCSRKARFCDIDHTKDWILGGETAERNLACLCKGHHLLKHKTGWHVAQDPDGTGRMTWTSPEGREHTTYPQLQEVGNAVAQTRWLDATPAPF</sequence>
<dbReference type="InterPro" id="IPR003615">
    <property type="entry name" value="HNH_nuc"/>
</dbReference>
<evidence type="ECO:0000313" key="2">
    <source>
        <dbReference type="EMBL" id="BDZ44349.1"/>
    </source>
</evidence>
<protein>
    <recommendedName>
        <fullName evidence="1">HNH nuclease domain-containing protein</fullName>
    </recommendedName>
</protein>
<reference evidence="3" key="1">
    <citation type="journal article" date="2019" name="Int. J. Syst. Evol. Microbiol.">
        <title>The Global Catalogue of Microorganisms (GCM) 10K type strain sequencing project: providing services to taxonomists for standard genome sequencing and annotation.</title>
        <authorList>
            <consortium name="The Broad Institute Genomics Platform"/>
            <consortium name="The Broad Institute Genome Sequencing Center for Infectious Disease"/>
            <person name="Wu L."/>
            <person name="Ma J."/>
        </authorList>
    </citation>
    <scope>NUCLEOTIDE SEQUENCE [LARGE SCALE GENOMIC DNA]</scope>
    <source>
        <strain evidence="3">NBRC 108725</strain>
    </source>
</reference>
<gene>
    <name evidence="2" type="ORF">GCM10025866_02580</name>
</gene>
<accession>A0ABN6XHP2</accession>
<keyword evidence="3" id="KW-1185">Reference proteome</keyword>
<evidence type="ECO:0000259" key="1">
    <source>
        <dbReference type="SMART" id="SM00507"/>
    </source>
</evidence>
<dbReference type="Gene3D" id="1.10.30.50">
    <property type="match status" value="1"/>
</dbReference>
<dbReference type="EMBL" id="AP027731">
    <property type="protein sequence ID" value="BDZ44349.1"/>
    <property type="molecule type" value="Genomic_DNA"/>
</dbReference>
<feature type="domain" description="HNH nuclease" evidence="1">
    <location>
        <begin position="65"/>
        <end position="117"/>
    </location>
</feature>